<organism evidence="5">
    <name type="scientific">Fervidicoccus fontis</name>
    <dbReference type="NCBI Taxonomy" id="683846"/>
    <lineage>
        <taxon>Archaea</taxon>
        <taxon>Thermoproteota</taxon>
        <taxon>Thermoprotei</taxon>
        <taxon>Fervidicoccales</taxon>
        <taxon>Fervidicoccaceae</taxon>
        <taxon>Fervidicoccus</taxon>
    </lineage>
</organism>
<feature type="domain" description="HTH arsR-type" evidence="4">
    <location>
        <begin position="14"/>
        <end position="104"/>
    </location>
</feature>
<evidence type="ECO:0000256" key="1">
    <source>
        <dbReference type="ARBA" id="ARBA00023015"/>
    </source>
</evidence>
<comment type="caution">
    <text evidence="5">The sequence shown here is derived from an EMBL/GenBank/DDBJ whole genome shotgun (WGS) entry which is preliminary data.</text>
</comment>
<evidence type="ECO:0000256" key="2">
    <source>
        <dbReference type="ARBA" id="ARBA00023125"/>
    </source>
</evidence>
<dbReference type="GO" id="GO:0003677">
    <property type="term" value="F:DNA binding"/>
    <property type="evidence" value="ECO:0007669"/>
    <property type="project" value="UniProtKB-KW"/>
</dbReference>
<dbReference type="Gene3D" id="1.10.10.10">
    <property type="entry name" value="Winged helix-like DNA-binding domain superfamily/Winged helix DNA-binding domain"/>
    <property type="match status" value="1"/>
</dbReference>
<dbReference type="AlphaFoldDB" id="A0A7C2ZA69"/>
<dbReference type="InterPro" id="IPR036390">
    <property type="entry name" value="WH_DNA-bd_sf"/>
</dbReference>
<reference evidence="5" key="1">
    <citation type="journal article" date="2020" name="mSystems">
        <title>Genome- and Community-Level Interaction Insights into Carbon Utilization and Element Cycling Functions of Hydrothermarchaeota in Hydrothermal Sediment.</title>
        <authorList>
            <person name="Zhou Z."/>
            <person name="Liu Y."/>
            <person name="Xu W."/>
            <person name="Pan J."/>
            <person name="Luo Z.H."/>
            <person name="Li M."/>
        </authorList>
    </citation>
    <scope>NUCLEOTIDE SEQUENCE [LARGE SCALE GENOMIC DNA]</scope>
    <source>
        <strain evidence="5">SpSt-1261</strain>
    </source>
</reference>
<keyword evidence="2" id="KW-0238">DNA-binding</keyword>
<dbReference type="GO" id="GO:0003700">
    <property type="term" value="F:DNA-binding transcription factor activity"/>
    <property type="evidence" value="ECO:0007669"/>
    <property type="project" value="InterPro"/>
</dbReference>
<dbReference type="NCBIfam" id="NF033788">
    <property type="entry name" value="HTH_metalloreg"/>
    <property type="match status" value="1"/>
</dbReference>
<dbReference type="InterPro" id="IPR001845">
    <property type="entry name" value="HTH_ArsR_DNA-bd_dom"/>
</dbReference>
<keyword evidence="1" id="KW-0805">Transcription regulation</keyword>
<protein>
    <submittedName>
        <fullName evidence="5">ArsR family transcriptional regulator</fullName>
    </submittedName>
</protein>
<dbReference type="InterPro" id="IPR011991">
    <property type="entry name" value="ArsR-like_HTH"/>
</dbReference>
<dbReference type="EMBL" id="DSFH01000036">
    <property type="protein sequence ID" value="HEW63835.1"/>
    <property type="molecule type" value="Genomic_DNA"/>
</dbReference>
<dbReference type="PROSITE" id="PS50987">
    <property type="entry name" value="HTH_ARSR_2"/>
    <property type="match status" value="1"/>
</dbReference>
<evidence type="ECO:0000256" key="3">
    <source>
        <dbReference type="ARBA" id="ARBA00023163"/>
    </source>
</evidence>
<dbReference type="SUPFAM" id="SSF46785">
    <property type="entry name" value="Winged helix' DNA-binding domain"/>
    <property type="match status" value="1"/>
</dbReference>
<name>A0A7C2ZA69_9CREN</name>
<dbReference type="SMART" id="SM00418">
    <property type="entry name" value="HTH_ARSR"/>
    <property type="match status" value="1"/>
</dbReference>
<accession>A0A7C2ZA69</accession>
<proteinExistence type="predicted"/>
<dbReference type="Proteomes" id="UP000886076">
    <property type="component" value="Unassembled WGS sequence"/>
</dbReference>
<dbReference type="PANTHER" id="PTHR43132:SF2">
    <property type="entry name" value="ARSENICAL RESISTANCE OPERON REPRESSOR ARSR-RELATED"/>
    <property type="match status" value="1"/>
</dbReference>
<evidence type="ECO:0000313" key="5">
    <source>
        <dbReference type="EMBL" id="HEW63835.1"/>
    </source>
</evidence>
<dbReference type="PRINTS" id="PR00778">
    <property type="entry name" value="HTHARSR"/>
</dbReference>
<evidence type="ECO:0000259" key="4">
    <source>
        <dbReference type="PROSITE" id="PS50987"/>
    </source>
</evidence>
<dbReference type="InterPro" id="IPR051011">
    <property type="entry name" value="Metal_resp_trans_reg"/>
</dbReference>
<keyword evidence="3" id="KW-0804">Transcription</keyword>
<dbReference type="PANTHER" id="PTHR43132">
    <property type="entry name" value="ARSENICAL RESISTANCE OPERON REPRESSOR ARSR-RELATED"/>
    <property type="match status" value="1"/>
</dbReference>
<dbReference type="InterPro" id="IPR036388">
    <property type="entry name" value="WH-like_DNA-bd_sf"/>
</dbReference>
<dbReference type="CDD" id="cd00090">
    <property type="entry name" value="HTH_ARSR"/>
    <property type="match status" value="1"/>
</dbReference>
<gene>
    <name evidence="5" type="ORF">ENO39_02080</name>
</gene>
<sequence length="104" mass="11817">MNIADILEDRKIEVPSEKLNEISKILRNIGEPNKLKILFLLKNGPLPVCVISYVLGLDQTLISHLLKTLRDLGLIEYSRKGNFKLYSLSESSIKVLDLLNEILK</sequence>
<dbReference type="Pfam" id="PF01022">
    <property type="entry name" value="HTH_5"/>
    <property type="match status" value="1"/>
</dbReference>